<dbReference type="EMBL" id="QSSQ01000073">
    <property type="protein sequence ID" value="RGL92091.1"/>
    <property type="molecule type" value="Genomic_DNA"/>
</dbReference>
<evidence type="ECO:0000313" key="4">
    <source>
        <dbReference type="Proteomes" id="UP000261257"/>
    </source>
</evidence>
<dbReference type="InterPro" id="IPR010559">
    <property type="entry name" value="Sig_transdc_His_kin_internal"/>
</dbReference>
<organism evidence="3 4">
    <name type="scientific">Hungatella hathewayi</name>
    <dbReference type="NCBI Taxonomy" id="154046"/>
    <lineage>
        <taxon>Bacteria</taxon>
        <taxon>Bacillati</taxon>
        <taxon>Bacillota</taxon>
        <taxon>Clostridia</taxon>
        <taxon>Lachnospirales</taxon>
        <taxon>Lachnospiraceae</taxon>
        <taxon>Hungatella</taxon>
    </lineage>
</organism>
<feature type="transmembrane region" description="Helical" evidence="1">
    <location>
        <begin position="323"/>
        <end position="348"/>
    </location>
</feature>
<protein>
    <recommendedName>
        <fullName evidence="2">Signal transduction histidine kinase internal region domain-containing protein</fullName>
    </recommendedName>
</protein>
<dbReference type="SUPFAM" id="SSF55874">
    <property type="entry name" value="ATPase domain of HSP90 chaperone/DNA topoisomerase II/histidine kinase"/>
    <property type="match status" value="1"/>
</dbReference>
<dbReference type="Pfam" id="PF06580">
    <property type="entry name" value="His_kinase"/>
    <property type="match status" value="1"/>
</dbReference>
<evidence type="ECO:0000259" key="2">
    <source>
        <dbReference type="Pfam" id="PF06580"/>
    </source>
</evidence>
<keyword evidence="1" id="KW-1133">Transmembrane helix</keyword>
<feature type="transmembrane region" description="Helical" evidence="1">
    <location>
        <begin position="34"/>
        <end position="58"/>
    </location>
</feature>
<accession>A0A3E4TMC6</accession>
<evidence type="ECO:0000256" key="1">
    <source>
        <dbReference type="SAM" id="Phobius"/>
    </source>
</evidence>
<keyword evidence="1" id="KW-0472">Membrane</keyword>
<name>A0A3E4TMC6_9FIRM</name>
<dbReference type="PANTHER" id="PTHR34220:SF7">
    <property type="entry name" value="SENSOR HISTIDINE KINASE YPDA"/>
    <property type="match status" value="1"/>
</dbReference>
<dbReference type="Proteomes" id="UP000261257">
    <property type="component" value="Unassembled WGS sequence"/>
</dbReference>
<dbReference type="Gene3D" id="3.30.565.10">
    <property type="entry name" value="Histidine kinase-like ATPase, C-terminal domain"/>
    <property type="match status" value="1"/>
</dbReference>
<dbReference type="GO" id="GO:0000155">
    <property type="term" value="F:phosphorelay sensor kinase activity"/>
    <property type="evidence" value="ECO:0007669"/>
    <property type="project" value="InterPro"/>
</dbReference>
<dbReference type="PANTHER" id="PTHR34220">
    <property type="entry name" value="SENSOR HISTIDINE KINASE YPDA"/>
    <property type="match status" value="1"/>
</dbReference>
<gene>
    <name evidence="3" type="ORF">DXC39_32700</name>
</gene>
<sequence>MYIFPKVFYNKSMFFKEAADMIKKKQTALFSLKIIYFYLILTIAIITIGLAGFCFYYYKNSLSNTKNIIHQLTSSAARQIDLQISSMDNLAQQLVSNKALIQTMGNLSNTEKRRPGNSFTENYVMANQLSTLLQQTCLPGPLMERISVANDQGDYLAICSNYKFLDSNQKYNSYLYSDDFLSLYKTIKQKEIIKFTAFSQYDKWLPENNIPIISCYRPITDIYTFQIHGILEIQRPFTIIENILKNINYSHIQVYLFDDSNQMIYQNLNAQKAAPLTSDTIFDQNGVNTQFQQQYPFSDYSTIEGANWKLISILPISSVAQPIINVIAIVAFILAFLIIFVLITVATVEKNIRIPLGNLKNSLSVIDINNLDINFDSKSAELEQIRHVFLEIIRRLKDSIEKNEYLHRQDLKSQMFALQAQINPHFVHNILTVISALGQEAGAPRIMKICRKFSDMLSYSAEYSNDFTTLSQEFIHTENYLFLMKERYGGNLEYKIIRPVNNALSHVCPKLFLQPLVENCISHAFEYTLTPWKILILYKETAETWQVEIHDNGCGFSEQSKEEIFRLYADYQATPSLNILNTKIGGLGIISTVVRLYLLYDTRIIFDIGHSKLGGSKITLGGYINDD</sequence>
<evidence type="ECO:0000313" key="3">
    <source>
        <dbReference type="EMBL" id="RGL92091.1"/>
    </source>
</evidence>
<feature type="domain" description="Signal transduction histidine kinase internal region" evidence="2">
    <location>
        <begin position="414"/>
        <end position="491"/>
    </location>
</feature>
<proteinExistence type="predicted"/>
<dbReference type="InterPro" id="IPR036890">
    <property type="entry name" value="HATPase_C_sf"/>
</dbReference>
<dbReference type="GO" id="GO:0016020">
    <property type="term" value="C:membrane"/>
    <property type="evidence" value="ECO:0007669"/>
    <property type="project" value="InterPro"/>
</dbReference>
<reference evidence="3 4" key="1">
    <citation type="submission" date="2018-08" db="EMBL/GenBank/DDBJ databases">
        <title>A genome reference for cultivated species of the human gut microbiota.</title>
        <authorList>
            <person name="Zou Y."/>
            <person name="Xue W."/>
            <person name="Luo G."/>
        </authorList>
    </citation>
    <scope>NUCLEOTIDE SEQUENCE [LARGE SCALE GENOMIC DNA]</scope>
    <source>
        <strain evidence="3 4">TF05-11AC</strain>
    </source>
</reference>
<dbReference type="InterPro" id="IPR050640">
    <property type="entry name" value="Bact_2-comp_sensor_kinase"/>
</dbReference>
<keyword evidence="1" id="KW-0812">Transmembrane</keyword>
<comment type="caution">
    <text evidence="3">The sequence shown here is derived from an EMBL/GenBank/DDBJ whole genome shotgun (WGS) entry which is preliminary data.</text>
</comment>
<dbReference type="AlphaFoldDB" id="A0A3E4TMC6"/>